<dbReference type="CDD" id="cd00488">
    <property type="entry name" value="PCD_DCoH"/>
    <property type="match status" value="1"/>
</dbReference>
<comment type="catalytic activity">
    <reaction evidence="1">
        <text>(4aS,6R)-4a-hydroxy-L-erythro-5,6,7,8-tetrahydrobiopterin = (6R)-L-erythro-6,7-dihydrobiopterin + H2O</text>
        <dbReference type="Rhea" id="RHEA:11920"/>
        <dbReference type="ChEBI" id="CHEBI:15377"/>
        <dbReference type="ChEBI" id="CHEBI:15642"/>
        <dbReference type="ChEBI" id="CHEBI:43120"/>
        <dbReference type="EC" id="4.2.1.96"/>
    </reaction>
</comment>
<sequence>MGTLGNAEIKQRLSGTEWHLFVGSLHAHFDTGDFARGVEFVRRIGEAADAANHHPDVDLRYGYVAVVLVSHDVSAVTEHDLAMAAQVSAIAADLGLQAAPGSPQVLEIAVDAIDIPVVRPFWKAALGYTDTYGDDLDGDARLSDPRGRGPMVWFQQMDAPRTDRNRIHFDLTVAFADAPGRIEEIVAAGGSLLSDHAAPRFWVLADPEGNEVCICTPQGRD</sequence>
<dbReference type="Gene3D" id="3.30.1360.20">
    <property type="entry name" value="Transcriptional coactivator/pterin dehydratase"/>
    <property type="match status" value="1"/>
</dbReference>
<dbReference type="InterPro" id="IPR029068">
    <property type="entry name" value="Glyas_Bleomycin-R_OHBP_Dase"/>
</dbReference>
<dbReference type="STRING" id="1814289.SAMN05216410_3573"/>
<reference evidence="7 8" key="1">
    <citation type="submission" date="2016-09" db="EMBL/GenBank/DDBJ databases">
        <authorList>
            <person name="Capua I."/>
            <person name="De Benedictis P."/>
            <person name="Joannis T."/>
            <person name="Lombin L.H."/>
            <person name="Cattoli G."/>
        </authorList>
    </citation>
    <scope>NUCLEOTIDE SEQUENCE [LARGE SCALE GENOMIC DNA]</scope>
    <source>
        <strain evidence="7 8">ISLP-3</strain>
    </source>
</reference>
<dbReference type="InterPro" id="IPR001533">
    <property type="entry name" value="Pterin_deHydtase"/>
</dbReference>
<organism evidence="7 8">
    <name type="scientific">Sanguibacter gelidistatuariae</name>
    <dbReference type="NCBI Taxonomy" id="1814289"/>
    <lineage>
        <taxon>Bacteria</taxon>
        <taxon>Bacillati</taxon>
        <taxon>Actinomycetota</taxon>
        <taxon>Actinomycetes</taxon>
        <taxon>Micrococcales</taxon>
        <taxon>Sanguibacteraceae</taxon>
        <taxon>Sanguibacter</taxon>
    </lineage>
</organism>
<dbReference type="SUPFAM" id="SSF55248">
    <property type="entry name" value="PCD-like"/>
    <property type="match status" value="1"/>
</dbReference>
<evidence type="ECO:0000259" key="6">
    <source>
        <dbReference type="Pfam" id="PF18029"/>
    </source>
</evidence>
<proteinExistence type="inferred from homology"/>
<evidence type="ECO:0000313" key="8">
    <source>
        <dbReference type="Proteomes" id="UP000199039"/>
    </source>
</evidence>
<dbReference type="EC" id="4.2.1.96" evidence="3"/>
<dbReference type="AlphaFoldDB" id="A0A1G6W8Q6"/>
<dbReference type="OrthoDB" id="15077at2"/>
<dbReference type="EMBL" id="FMYH01000009">
    <property type="protein sequence ID" value="SDD61435.1"/>
    <property type="molecule type" value="Genomic_DNA"/>
</dbReference>
<dbReference type="RefSeq" id="WP_093185975.1">
    <property type="nucleotide sequence ID" value="NZ_FMYH01000009.1"/>
</dbReference>
<protein>
    <recommendedName>
        <fullName evidence="4">Putative pterin-4-alpha-carbinolamine dehydratase</fullName>
        <ecNumber evidence="3">4.2.1.96</ecNumber>
    </recommendedName>
</protein>
<name>A0A1G6W8Q6_9MICO</name>
<dbReference type="GO" id="GO:0008124">
    <property type="term" value="F:4-alpha-hydroxytetrahydrobiopterin dehydratase activity"/>
    <property type="evidence" value="ECO:0007669"/>
    <property type="project" value="UniProtKB-EC"/>
</dbReference>
<keyword evidence="8" id="KW-1185">Reference proteome</keyword>
<dbReference type="Gene3D" id="3.10.180.10">
    <property type="entry name" value="2,3-Dihydroxybiphenyl 1,2-Dioxygenase, domain 1"/>
    <property type="match status" value="1"/>
</dbReference>
<feature type="domain" description="Glyoxalase-like" evidence="6">
    <location>
        <begin position="108"/>
        <end position="215"/>
    </location>
</feature>
<evidence type="ECO:0000256" key="5">
    <source>
        <dbReference type="ARBA" id="ARBA00023239"/>
    </source>
</evidence>
<evidence type="ECO:0000256" key="3">
    <source>
        <dbReference type="ARBA" id="ARBA00013252"/>
    </source>
</evidence>
<dbReference type="Proteomes" id="UP000199039">
    <property type="component" value="Unassembled WGS sequence"/>
</dbReference>
<accession>A0A1G6W8Q6</accession>
<dbReference type="GO" id="GO:0006729">
    <property type="term" value="P:tetrahydrobiopterin biosynthetic process"/>
    <property type="evidence" value="ECO:0007669"/>
    <property type="project" value="InterPro"/>
</dbReference>
<comment type="similarity">
    <text evidence="2">Belongs to the pterin-4-alpha-carbinolamine dehydratase family.</text>
</comment>
<dbReference type="InterPro" id="IPR036428">
    <property type="entry name" value="PCD_sf"/>
</dbReference>
<dbReference type="Pfam" id="PF18029">
    <property type="entry name" value="Glyoxalase_6"/>
    <property type="match status" value="1"/>
</dbReference>
<evidence type="ECO:0000256" key="2">
    <source>
        <dbReference type="ARBA" id="ARBA00006472"/>
    </source>
</evidence>
<evidence type="ECO:0000256" key="4">
    <source>
        <dbReference type="ARBA" id="ARBA00021735"/>
    </source>
</evidence>
<gene>
    <name evidence="7" type="ORF">SAMN05216410_3573</name>
</gene>
<evidence type="ECO:0000256" key="1">
    <source>
        <dbReference type="ARBA" id="ARBA00001554"/>
    </source>
</evidence>
<dbReference type="PANTHER" id="PTHR35908:SF1">
    <property type="entry name" value="CONSERVED PROTEIN"/>
    <property type="match status" value="1"/>
</dbReference>
<dbReference type="InterPro" id="IPR041581">
    <property type="entry name" value="Glyoxalase_6"/>
</dbReference>
<keyword evidence="5" id="KW-0456">Lyase</keyword>
<dbReference type="PANTHER" id="PTHR35908">
    <property type="entry name" value="HYPOTHETICAL FUSION PROTEIN"/>
    <property type="match status" value="1"/>
</dbReference>
<evidence type="ECO:0000313" key="7">
    <source>
        <dbReference type="EMBL" id="SDD61435.1"/>
    </source>
</evidence>
<dbReference type="SUPFAM" id="SSF54593">
    <property type="entry name" value="Glyoxalase/Bleomycin resistance protein/Dihydroxybiphenyl dioxygenase"/>
    <property type="match status" value="1"/>
</dbReference>
<dbReference type="Pfam" id="PF01329">
    <property type="entry name" value="Pterin_4a"/>
    <property type="match status" value="1"/>
</dbReference>